<reference evidence="3" key="1">
    <citation type="submission" date="2023-12" db="EMBL/GenBank/DDBJ databases">
        <title>Genome assembly of Anisodus tanguticus.</title>
        <authorList>
            <person name="Wang Y.-J."/>
        </authorList>
    </citation>
    <scope>NUCLEOTIDE SEQUENCE</scope>
    <source>
        <strain evidence="3">KB-2021</strain>
        <tissue evidence="3">Leaf</tissue>
    </source>
</reference>
<evidence type="ECO:0000256" key="1">
    <source>
        <dbReference type="SAM" id="MobiDB-lite"/>
    </source>
</evidence>
<proteinExistence type="predicted"/>
<dbReference type="GO" id="GO:0004523">
    <property type="term" value="F:RNA-DNA hybrid ribonuclease activity"/>
    <property type="evidence" value="ECO:0007669"/>
    <property type="project" value="InterPro"/>
</dbReference>
<evidence type="ECO:0000313" key="4">
    <source>
        <dbReference type="Proteomes" id="UP001291623"/>
    </source>
</evidence>
<gene>
    <name evidence="3" type="ORF">RND71_018325</name>
</gene>
<sequence>MNSLDNRRRVTNANFQKPKGYCLSGAATLINSAAAPLVQKQFFSDCIMELDSMLVAEMLKNKNSNNLNVKSIIEDIINYIDNRGVAITHCYREAKGVADFLAKLVTTIDNIIPEEGLKEPTDELSNYDTLGRPSLTNEKSRAIIEKSIQENLVLSNDHEVVAQKWNVFEDPLYQIEEMSCTIFTNPLYELDHTREDEVMEILGDNTPGVITKDNEHSLDLFLRGSLFLRQTDQEPLGCGSPSTVLIPRQEKECKSLRDDCGGRIWRSKSCATPTTTIQDLVDDLGLGRQHAGRGQEKRSDVQLNTWEDNAFVKWETYLKGRPVKLLAKLWENSSKEKPPKTTSHAKGPKCLNPSNLRTNSSQEEEIDGNKGLNLTPFVKFIIKGSMVKILSHGPSVKGQELNGIWGGPKSIMKETNLLLGWKMFGKHQHDNVHLILMDISRSKQKHSPYVLNDMIQDDGNPPKKKLYELKLLLRVSHWIWNENMDME</sequence>
<feature type="region of interest" description="Disordered" evidence="1">
    <location>
        <begin position="332"/>
        <end position="367"/>
    </location>
</feature>
<feature type="domain" description="RNase H type-1" evidence="2">
    <location>
        <begin position="38"/>
        <end position="104"/>
    </location>
</feature>
<accession>A0AAE1VJ85</accession>
<dbReference type="Pfam" id="PF13456">
    <property type="entry name" value="RVT_3"/>
    <property type="match status" value="1"/>
</dbReference>
<protein>
    <recommendedName>
        <fullName evidence="2">RNase H type-1 domain-containing protein</fullName>
    </recommendedName>
</protein>
<keyword evidence="4" id="KW-1185">Reference proteome</keyword>
<evidence type="ECO:0000313" key="3">
    <source>
        <dbReference type="EMBL" id="KAK4363084.1"/>
    </source>
</evidence>
<name>A0AAE1VJ85_9SOLA</name>
<comment type="caution">
    <text evidence="3">The sequence shown here is derived from an EMBL/GenBank/DDBJ whole genome shotgun (WGS) entry which is preliminary data.</text>
</comment>
<dbReference type="EMBL" id="JAVYJV010000009">
    <property type="protein sequence ID" value="KAK4363084.1"/>
    <property type="molecule type" value="Genomic_DNA"/>
</dbReference>
<feature type="compositionally biased region" description="Polar residues" evidence="1">
    <location>
        <begin position="352"/>
        <end position="361"/>
    </location>
</feature>
<dbReference type="GO" id="GO:0003676">
    <property type="term" value="F:nucleic acid binding"/>
    <property type="evidence" value="ECO:0007669"/>
    <property type="project" value="InterPro"/>
</dbReference>
<dbReference type="AlphaFoldDB" id="A0AAE1VJ85"/>
<dbReference type="InterPro" id="IPR002156">
    <property type="entry name" value="RNaseH_domain"/>
</dbReference>
<dbReference type="Proteomes" id="UP001291623">
    <property type="component" value="Unassembled WGS sequence"/>
</dbReference>
<evidence type="ECO:0000259" key="2">
    <source>
        <dbReference type="Pfam" id="PF13456"/>
    </source>
</evidence>
<organism evidence="3 4">
    <name type="scientific">Anisodus tanguticus</name>
    <dbReference type="NCBI Taxonomy" id="243964"/>
    <lineage>
        <taxon>Eukaryota</taxon>
        <taxon>Viridiplantae</taxon>
        <taxon>Streptophyta</taxon>
        <taxon>Embryophyta</taxon>
        <taxon>Tracheophyta</taxon>
        <taxon>Spermatophyta</taxon>
        <taxon>Magnoliopsida</taxon>
        <taxon>eudicotyledons</taxon>
        <taxon>Gunneridae</taxon>
        <taxon>Pentapetalae</taxon>
        <taxon>asterids</taxon>
        <taxon>lamiids</taxon>
        <taxon>Solanales</taxon>
        <taxon>Solanaceae</taxon>
        <taxon>Solanoideae</taxon>
        <taxon>Hyoscyameae</taxon>
        <taxon>Anisodus</taxon>
    </lineage>
</organism>